<keyword evidence="10 13" id="KW-0675">Receptor</keyword>
<reference evidence="15" key="2">
    <citation type="submission" date="2025-09" db="UniProtKB">
        <authorList>
            <consortium name="Ensembl"/>
        </authorList>
    </citation>
    <scope>IDENTIFICATION</scope>
</reference>
<accession>A0A8C5K027</accession>
<dbReference type="GO" id="GO:0005886">
    <property type="term" value="C:plasma membrane"/>
    <property type="evidence" value="ECO:0007669"/>
    <property type="project" value="UniProtKB-SubCell"/>
</dbReference>
<evidence type="ECO:0000256" key="1">
    <source>
        <dbReference type="ARBA" id="ARBA00003878"/>
    </source>
</evidence>
<dbReference type="AlphaFoldDB" id="A0A8C5K027"/>
<dbReference type="SUPFAM" id="SSF81321">
    <property type="entry name" value="Family A G protein-coupled receptor-like"/>
    <property type="match status" value="1"/>
</dbReference>
<comment type="similarity">
    <text evidence="3 13">Belongs to the G-protein coupled receptor 1 family.</text>
</comment>
<evidence type="ECO:0000256" key="13">
    <source>
        <dbReference type="RuleBase" id="RU364061"/>
    </source>
</evidence>
<dbReference type="Proteomes" id="UP000694385">
    <property type="component" value="Unassembled WGS sequence"/>
</dbReference>
<keyword evidence="6 13" id="KW-0812">Transmembrane</keyword>
<evidence type="ECO:0000313" key="16">
    <source>
        <dbReference type="Proteomes" id="UP000694385"/>
    </source>
</evidence>
<proteinExistence type="inferred from homology"/>
<dbReference type="Pfam" id="PF03402">
    <property type="entry name" value="V1R"/>
    <property type="match status" value="1"/>
</dbReference>
<reference evidence="15" key="1">
    <citation type="submission" date="2025-08" db="UniProtKB">
        <authorList>
            <consortium name="Ensembl"/>
        </authorList>
    </citation>
    <scope>IDENTIFICATION</scope>
</reference>
<keyword evidence="8 13" id="KW-0297">G-protein coupled receptor</keyword>
<dbReference type="FunFam" id="1.20.1070.10:FF:000033">
    <property type="entry name" value="Vomeronasal type-1 receptor"/>
    <property type="match status" value="1"/>
</dbReference>
<comment type="function">
    <text evidence="1">Putative pheromone receptor.</text>
</comment>
<evidence type="ECO:0000256" key="10">
    <source>
        <dbReference type="ARBA" id="ARBA00023170"/>
    </source>
</evidence>
<evidence type="ECO:0000256" key="4">
    <source>
        <dbReference type="ARBA" id="ARBA00022475"/>
    </source>
</evidence>
<dbReference type="InterPro" id="IPR004072">
    <property type="entry name" value="Vmron_rcpt_1"/>
</dbReference>
<comment type="subcellular location">
    <subcellularLocation>
        <location evidence="2 13">Cell membrane</location>
        <topology evidence="2 13">Multi-pass membrane protein</topology>
    </subcellularLocation>
</comment>
<evidence type="ECO:0000256" key="2">
    <source>
        <dbReference type="ARBA" id="ARBA00004651"/>
    </source>
</evidence>
<evidence type="ECO:0000256" key="9">
    <source>
        <dbReference type="ARBA" id="ARBA00023136"/>
    </source>
</evidence>
<dbReference type="PANTHER" id="PTHR24062">
    <property type="entry name" value="VOMERONASAL TYPE-1 RECEPTOR"/>
    <property type="match status" value="1"/>
</dbReference>
<dbReference type="GeneTree" id="ENSGT01030000234553"/>
<sequence>IIWNDIMDKVICLVFTGPGILGNVLIFVELVCITVTEPEKKPINMILIHLTLSNVLIIGSTVFRDAWTLFYFRNFLGDVGCKVVVFLGRMARGLSICTTCLLSMVQAVTINPRMTLWRKLKPQTAGQVLLYLLLFWIFNSLISSNLLYYITSDTSMNRSGVGTYSSYCYLLPSRLMVRWFFISLMTLRDVVFQSLMGWSSASMALLLYKHHKRVLYLHSSKCANNTSPEIRATLSTLILMTCFLFFYWLDFIFSFYLGSIVTYDYILSVIKIFLQFGYAVLSPFVLINRDIHAVKYWCAH</sequence>
<evidence type="ECO:0000256" key="8">
    <source>
        <dbReference type="ARBA" id="ARBA00023040"/>
    </source>
</evidence>
<evidence type="ECO:0000256" key="5">
    <source>
        <dbReference type="ARBA" id="ARBA00022507"/>
    </source>
</evidence>
<evidence type="ECO:0000256" key="7">
    <source>
        <dbReference type="ARBA" id="ARBA00022989"/>
    </source>
</evidence>
<protein>
    <recommendedName>
        <fullName evidence="13">Vomeronasal type-1 receptor</fullName>
    </recommendedName>
</protein>
<evidence type="ECO:0000256" key="3">
    <source>
        <dbReference type="ARBA" id="ARBA00010663"/>
    </source>
</evidence>
<dbReference type="InterPro" id="IPR017452">
    <property type="entry name" value="GPCR_Rhodpsn_7TM"/>
</dbReference>
<evidence type="ECO:0000313" key="15">
    <source>
        <dbReference type="Ensembl" id="ENSJJAP00000002897.1"/>
    </source>
</evidence>
<keyword evidence="11" id="KW-0325">Glycoprotein</keyword>
<keyword evidence="9 13" id="KW-0472">Membrane</keyword>
<dbReference type="Gene3D" id="1.20.1070.10">
    <property type="entry name" value="Rhodopsin 7-helix transmembrane proteins"/>
    <property type="match status" value="1"/>
</dbReference>
<gene>
    <name evidence="15" type="primary">LOC101614463</name>
</gene>
<dbReference type="Ensembl" id="ENSJJAT00000006080.1">
    <property type="protein sequence ID" value="ENSJJAP00000002897.1"/>
    <property type="gene ID" value="ENSJJAG00000005342.1"/>
</dbReference>
<feature type="transmembrane region" description="Helical" evidence="13">
    <location>
        <begin position="237"/>
        <end position="259"/>
    </location>
</feature>
<keyword evidence="5 13" id="KW-0589">Pheromone response</keyword>
<dbReference type="GO" id="GO:0007606">
    <property type="term" value="P:sensory perception of chemical stimulus"/>
    <property type="evidence" value="ECO:0007669"/>
    <property type="project" value="UniProtKB-ARBA"/>
</dbReference>
<feature type="domain" description="G-protein coupled receptors family 1 profile" evidence="14">
    <location>
        <begin position="22"/>
        <end position="286"/>
    </location>
</feature>
<keyword evidence="7 13" id="KW-1133">Transmembrane helix</keyword>
<evidence type="ECO:0000256" key="11">
    <source>
        <dbReference type="ARBA" id="ARBA00023180"/>
    </source>
</evidence>
<keyword evidence="12 13" id="KW-0807">Transducer</keyword>
<dbReference type="GO" id="GO:0019236">
    <property type="term" value="P:response to pheromone"/>
    <property type="evidence" value="ECO:0007669"/>
    <property type="project" value="UniProtKB-KW"/>
</dbReference>
<dbReference type="PROSITE" id="PS50262">
    <property type="entry name" value="G_PROTEIN_RECEP_F1_2"/>
    <property type="match status" value="1"/>
</dbReference>
<feature type="transmembrane region" description="Helical" evidence="13">
    <location>
        <begin position="265"/>
        <end position="287"/>
    </location>
</feature>
<dbReference type="GO" id="GO:0016503">
    <property type="term" value="F:pheromone receptor activity"/>
    <property type="evidence" value="ECO:0007669"/>
    <property type="project" value="InterPro"/>
</dbReference>
<evidence type="ECO:0000256" key="12">
    <source>
        <dbReference type="ARBA" id="ARBA00023224"/>
    </source>
</evidence>
<feature type="transmembrane region" description="Helical" evidence="13">
    <location>
        <begin position="6"/>
        <end position="31"/>
    </location>
</feature>
<organism evidence="15 16">
    <name type="scientific">Jaculus jaculus</name>
    <name type="common">Lesser Egyptian jerboa</name>
    <dbReference type="NCBI Taxonomy" id="51337"/>
    <lineage>
        <taxon>Eukaryota</taxon>
        <taxon>Metazoa</taxon>
        <taxon>Chordata</taxon>
        <taxon>Craniata</taxon>
        <taxon>Vertebrata</taxon>
        <taxon>Euteleostomi</taxon>
        <taxon>Mammalia</taxon>
        <taxon>Eutheria</taxon>
        <taxon>Euarchontoglires</taxon>
        <taxon>Glires</taxon>
        <taxon>Rodentia</taxon>
        <taxon>Myomorpha</taxon>
        <taxon>Dipodoidea</taxon>
        <taxon>Dipodidae</taxon>
        <taxon>Dipodinae</taxon>
        <taxon>Jaculus</taxon>
    </lineage>
</organism>
<feature type="transmembrane region" description="Helical" evidence="13">
    <location>
        <begin position="128"/>
        <end position="150"/>
    </location>
</feature>
<name>A0A8C5K027_JACJA</name>
<evidence type="ECO:0000259" key="14">
    <source>
        <dbReference type="PROSITE" id="PS50262"/>
    </source>
</evidence>
<keyword evidence="4 13" id="KW-1003">Cell membrane</keyword>
<dbReference type="OMA" id="MRWKINW"/>
<evidence type="ECO:0000256" key="6">
    <source>
        <dbReference type="ARBA" id="ARBA00022692"/>
    </source>
</evidence>
<feature type="transmembrane region" description="Helical" evidence="13">
    <location>
        <begin position="43"/>
        <end position="63"/>
    </location>
</feature>
<keyword evidence="16" id="KW-1185">Reference proteome</keyword>